<evidence type="ECO:0000313" key="12">
    <source>
        <dbReference type="RefSeq" id="XP_011367762.1"/>
    </source>
</evidence>
<dbReference type="PANTHER" id="PTHR13512">
    <property type="entry name" value="MEDIATOR COMPLEX SUBUNIT 28"/>
    <property type="match status" value="1"/>
</dbReference>
<dbReference type="InterPro" id="IPR021640">
    <property type="entry name" value="Mediator_Med28"/>
</dbReference>
<evidence type="ECO:0000256" key="9">
    <source>
        <dbReference type="ARBA" id="ARBA00031964"/>
    </source>
</evidence>
<evidence type="ECO:0000256" key="8">
    <source>
        <dbReference type="ARBA" id="ARBA00023242"/>
    </source>
</evidence>
<keyword evidence="8" id="KW-0539">Nucleus</keyword>
<keyword evidence="6" id="KW-0010">Activator</keyword>
<comment type="similarity">
    <text evidence="2">Belongs to the Mediator complex subunit 28 family.</text>
</comment>
<dbReference type="PANTHER" id="PTHR13512:SF2">
    <property type="entry name" value="MEDIATOR OF RNA POLYMERASE II TRANSCRIPTION SUBUNIT 28"/>
    <property type="match status" value="1"/>
</dbReference>
<accession>A0A6P3QRL9</accession>
<evidence type="ECO:0000313" key="11">
    <source>
        <dbReference type="Proteomes" id="UP000515202"/>
    </source>
</evidence>
<evidence type="ECO:0000256" key="2">
    <source>
        <dbReference type="ARBA" id="ARBA00005571"/>
    </source>
</evidence>
<gene>
    <name evidence="12" type="primary">LOC105298294</name>
</gene>
<organism evidence="11 12">
    <name type="scientific">Pteropus vampyrus</name>
    <name type="common">Large flying fox</name>
    <dbReference type="NCBI Taxonomy" id="132908"/>
    <lineage>
        <taxon>Eukaryota</taxon>
        <taxon>Metazoa</taxon>
        <taxon>Chordata</taxon>
        <taxon>Craniata</taxon>
        <taxon>Vertebrata</taxon>
        <taxon>Euteleostomi</taxon>
        <taxon>Mammalia</taxon>
        <taxon>Eutheria</taxon>
        <taxon>Laurasiatheria</taxon>
        <taxon>Chiroptera</taxon>
        <taxon>Yinpterochiroptera</taxon>
        <taxon>Pteropodoidea</taxon>
        <taxon>Pteropodidae</taxon>
        <taxon>Pteropodinae</taxon>
        <taxon>Pteropus</taxon>
    </lineage>
</organism>
<evidence type="ECO:0000256" key="7">
    <source>
        <dbReference type="ARBA" id="ARBA00023163"/>
    </source>
</evidence>
<dbReference type="KEGG" id="pvp:105298294"/>
<keyword evidence="4" id="KW-0805">Transcription regulation</keyword>
<protein>
    <recommendedName>
        <fullName evidence="3">Mediator of RNA polymerase II transcription subunit 28</fullName>
    </recommendedName>
    <alternativeName>
        <fullName evidence="9">Mediator complex subunit 28</fullName>
    </alternativeName>
</protein>
<evidence type="ECO:0000256" key="6">
    <source>
        <dbReference type="ARBA" id="ARBA00023159"/>
    </source>
</evidence>
<evidence type="ECO:0000256" key="10">
    <source>
        <dbReference type="SAM" id="MobiDB-lite"/>
    </source>
</evidence>
<comment type="subcellular location">
    <subcellularLocation>
        <location evidence="1">Nucleus</location>
    </subcellularLocation>
</comment>
<keyword evidence="11" id="KW-1185">Reference proteome</keyword>
<keyword evidence="5" id="KW-0175">Coiled coil</keyword>
<feature type="region of interest" description="Disordered" evidence="10">
    <location>
        <begin position="1"/>
        <end position="44"/>
    </location>
</feature>
<name>A0A6P3QRL9_PTEVA</name>
<dbReference type="Proteomes" id="UP000515202">
    <property type="component" value="Unplaced"/>
</dbReference>
<proteinExistence type="inferred from homology"/>
<dbReference type="Pfam" id="PF11594">
    <property type="entry name" value="Med28"/>
    <property type="match status" value="1"/>
</dbReference>
<evidence type="ECO:0000256" key="4">
    <source>
        <dbReference type="ARBA" id="ARBA00023015"/>
    </source>
</evidence>
<dbReference type="GO" id="GO:0016592">
    <property type="term" value="C:mediator complex"/>
    <property type="evidence" value="ECO:0007669"/>
    <property type="project" value="TreeGrafter"/>
</dbReference>
<reference evidence="12" key="1">
    <citation type="submission" date="2025-08" db="UniProtKB">
        <authorList>
            <consortium name="RefSeq"/>
        </authorList>
    </citation>
    <scope>IDENTIFICATION</scope>
    <source>
        <tissue evidence="12">Kidney</tissue>
    </source>
</reference>
<feature type="compositionally biased region" description="Pro residues" evidence="10">
    <location>
        <begin position="13"/>
        <end position="23"/>
    </location>
</feature>
<evidence type="ECO:0000256" key="3">
    <source>
        <dbReference type="ARBA" id="ARBA00019683"/>
    </source>
</evidence>
<dbReference type="OrthoDB" id="2286203at2759"/>
<dbReference type="RefSeq" id="XP_011367762.1">
    <property type="nucleotide sequence ID" value="XM_011369460.1"/>
</dbReference>
<evidence type="ECO:0000256" key="1">
    <source>
        <dbReference type="ARBA" id="ARBA00004123"/>
    </source>
</evidence>
<dbReference type="GeneID" id="105298294"/>
<keyword evidence="7" id="KW-0804">Transcription</keyword>
<evidence type="ECO:0000256" key="5">
    <source>
        <dbReference type="ARBA" id="ARBA00023054"/>
    </source>
</evidence>
<dbReference type="AlphaFoldDB" id="A0A6P3QRL9"/>
<sequence length="178" mass="20008">MAAPLAGMFSGQPPRPPLAPPGLPGQGLLLWATPDTPRSSPSTLEDELESSFEACFASHQRNDYVNGTDQEEIRTDVDKCIQKFLDIARKTEYFFLQKRLQLSIQKPEQVIKEDISELRNELQRKDALVQKHLTKLQHWHQVLEDVSVQHKKLADIPQVSSAYLSQAAANVPAPVKQT</sequence>